<name>A0A0K2T1V5_LEPSM</name>
<protein>
    <submittedName>
        <fullName evidence="1">Uncharacterized protein</fullName>
    </submittedName>
</protein>
<dbReference type="EMBL" id="HACA01002668">
    <property type="protein sequence ID" value="CDW20029.1"/>
    <property type="molecule type" value="Transcribed_RNA"/>
</dbReference>
<sequence>MILHVLFQVVTH</sequence>
<reference evidence="1" key="1">
    <citation type="submission" date="2014-05" db="EMBL/GenBank/DDBJ databases">
        <authorList>
            <person name="Chronopoulou M."/>
        </authorList>
    </citation>
    <scope>NUCLEOTIDE SEQUENCE</scope>
    <source>
        <tissue evidence="1">Whole organism</tissue>
    </source>
</reference>
<accession>A0A0K2T1V5</accession>
<organism evidence="1">
    <name type="scientific">Lepeophtheirus salmonis</name>
    <name type="common">Salmon louse</name>
    <name type="synonym">Caligus salmonis</name>
    <dbReference type="NCBI Taxonomy" id="72036"/>
    <lineage>
        <taxon>Eukaryota</taxon>
        <taxon>Metazoa</taxon>
        <taxon>Ecdysozoa</taxon>
        <taxon>Arthropoda</taxon>
        <taxon>Crustacea</taxon>
        <taxon>Multicrustacea</taxon>
        <taxon>Hexanauplia</taxon>
        <taxon>Copepoda</taxon>
        <taxon>Siphonostomatoida</taxon>
        <taxon>Caligidae</taxon>
        <taxon>Lepeophtheirus</taxon>
    </lineage>
</organism>
<evidence type="ECO:0000313" key="1">
    <source>
        <dbReference type="EMBL" id="CDW20029.1"/>
    </source>
</evidence>
<proteinExistence type="predicted"/>